<keyword evidence="14 17" id="KW-0472">Membrane</keyword>
<dbReference type="AlphaFoldDB" id="A0A6A5Z7F1"/>
<dbReference type="InterPro" id="IPR009160">
    <property type="entry name" value="Acyl-CoA_deSatase_haem/ster-bd"/>
</dbReference>
<protein>
    <recommendedName>
        <fullName evidence="16">Acyl-CoA desaturase</fullName>
        <ecNumber evidence="16">1.14.19.1</ecNumber>
    </recommendedName>
</protein>
<dbReference type="FunFam" id="3.10.120.10:FF:000004">
    <property type="entry name" value="Acyl-CoA desaturase"/>
    <property type="match status" value="1"/>
</dbReference>
<evidence type="ECO:0000256" key="12">
    <source>
        <dbReference type="ARBA" id="ARBA00023004"/>
    </source>
</evidence>
<keyword evidence="10 17" id="KW-1133">Transmembrane helix</keyword>
<feature type="transmembrane region" description="Helical" evidence="17">
    <location>
        <begin position="20"/>
        <end position="41"/>
    </location>
</feature>
<dbReference type="GO" id="GO:0005506">
    <property type="term" value="F:iron ion binding"/>
    <property type="evidence" value="ECO:0007669"/>
    <property type="project" value="TreeGrafter"/>
</dbReference>
<evidence type="ECO:0000256" key="15">
    <source>
        <dbReference type="ARBA" id="ARBA00023160"/>
    </source>
</evidence>
<dbReference type="EC" id="1.14.19.1" evidence="16"/>
<dbReference type="PRINTS" id="PR00075">
    <property type="entry name" value="FACDDSATRASE"/>
</dbReference>
<dbReference type="PROSITE" id="PS50255">
    <property type="entry name" value="CYTOCHROME_B5_2"/>
    <property type="match status" value="1"/>
</dbReference>
<dbReference type="PROSITE" id="PS00191">
    <property type="entry name" value="CYTOCHROME_B5_1"/>
    <property type="match status" value="1"/>
</dbReference>
<evidence type="ECO:0000256" key="17">
    <source>
        <dbReference type="SAM" id="Phobius"/>
    </source>
</evidence>
<dbReference type="GO" id="GO:0004768">
    <property type="term" value="F:stearoyl-CoA 9-desaturase activity"/>
    <property type="evidence" value="ECO:0007669"/>
    <property type="project" value="UniProtKB-UniRule"/>
</dbReference>
<comment type="catalytic activity">
    <reaction evidence="16">
        <text>octadecanoyl-CoA + 2 Fe(II)-[cytochrome b5] + O2 + 2 H(+) = (9Z)-octadecenoyl-CoA + 2 Fe(III)-[cytochrome b5] + 2 H2O</text>
        <dbReference type="Rhea" id="RHEA:19721"/>
        <dbReference type="Rhea" id="RHEA-COMP:10438"/>
        <dbReference type="Rhea" id="RHEA-COMP:10439"/>
        <dbReference type="ChEBI" id="CHEBI:15377"/>
        <dbReference type="ChEBI" id="CHEBI:15378"/>
        <dbReference type="ChEBI" id="CHEBI:15379"/>
        <dbReference type="ChEBI" id="CHEBI:29033"/>
        <dbReference type="ChEBI" id="CHEBI:29034"/>
        <dbReference type="ChEBI" id="CHEBI:57387"/>
        <dbReference type="ChEBI" id="CHEBI:57394"/>
        <dbReference type="EC" id="1.14.19.1"/>
    </reaction>
</comment>
<evidence type="ECO:0000256" key="16">
    <source>
        <dbReference type="PIRNR" id="PIRNR000345"/>
    </source>
</evidence>
<evidence type="ECO:0000256" key="13">
    <source>
        <dbReference type="ARBA" id="ARBA00023098"/>
    </source>
</evidence>
<keyword evidence="8 16" id="KW-0276">Fatty acid metabolism</keyword>
<dbReference type="CDD" id="cd03505">
    <property type="entry name" value="Delta9-FADS-like"/>
    <property type="match status" value="1"/>
</dbReference>
<evidence type="ECO:0000256" key="7">
    <source>
        <dbReference type="ARBA" id="ARBA00022723"/>
    </source>
</evidence>
<evidence type="ECO:0000256" key="1">
    <source>
        <dbReference type="ARBA" id="ARBA00004141"/>
    </source>
</evidence>
<evidence type="ECO:0000256" key="6">
    <source>
        <dbReference type="ARBA" id="ARBA00022692"/>
    </source>
</evidence>
<dbReference type="InterPro" id="IPR001199">
    <property type="entry name" value="Cyt_B5-like_heme/steroid-bd"/>
</dbReference>
<dbReference type="SUPFAM" id="SSF55856">
    <property type="entry name" value="Cytochrome b5-like heme/steroid binding domain"/>
    <property type="match status" value="1"/>
</dbReference>
<keyword evidence="5 16" id="KW-0349">Heme</keyword>
<dbReference type="GO" id="GO:0005789">
    <property type="term" value="C:endoplasmic reticulum membrane"/>
    <property type="evidence" value="ECO:0007669"/>
    <property type="project" value="TreeGrafter"/>
</dbReference>
<keyword evidence="15 16" id="KW-0275">Fatty acid biosynthesis</keyword>
<evidence type="ECO:0000313" key="20">
    <source>
        <dbReference type="Proteomes" id="UP000799770"/>
    </source>
</evidence>
<dbReference type="InterPro" id="IPR001522">
    <property type="entry name" value="FADS-1_CS"/>
</dbReference>
<keyword evidence="9 16" id="KW-0249">Electron transport</keyword>
<organism evidence="19 20">
    <name type="scientific">Lophiotrema nucula</name>
    <dbReference type="NCBI Taxonomy" id="690887"/>
    <lineage>
        <taxon>Eukaryota</taxon>
        <taxon>Fungi</taxon>
        <taxon>Dikarya</taxon>
        <taxon>Ascomycota</taxon>
        <taxon>Pezizomycotina</taxon>
        <taxon>Dothideomycetes</taxon>
        <taxon>Pleosporomycetidae</taxon>
        <taxon>Pleosporales</taxon>
        <taxon>Lophiotremataceae</taxon>
        <taxon>Lophiotrema</taxon>
    </lineage>
</organism>
<keyword evidence="12 16" id="KW-0408">Iron</keyword>
<feature type="transmembrane region" description="Helical" evidence="17">
    <location>
        <begin position="163"/>
        <end position="183"/>
    </location>
</feature>
<evidence type="ECO:0000256" key="10">
    <source>
        <dbReference type="ARBA" id="ARBA00022989"/>
    </source>
</evidence>
<feature type="domain" description="Cytochrome b5 heme-binding" evidence="18">
    <location>
        <begin position="328"/>
        <end position="392"/>
    </location>
</feature>
<comment type="similarity">
    <text evidence="2 16">Belongs to the fatty acid desaturase type 1 family.</text>
</comment>
<keyword evidence="13 16" id="KW-0443">Lipid metabolism</keyword>
<evidence type="ECO:0000256" key="11">
    <source>
        <dbReference type="ARBA" id="ARBA00023002"/>
    </source>
</evidence>
<dbReference type="GO" id="GO:0006636">
    <property type="term" value="P:unsaturated fatty acid biosynthetic process"/>
    <property type="evidence" value="ECO:0007669"/>
    <property type="project" value="UniProtKB-UniRule"/>
</dbReference>
<evidence type="ECO:0000256" key="9">
    <source>
        <dbReference type="ARBA" id="ARBA00022982"/>
    </source>
</evidence>
<evidence type="ECO:0000256" key="3">
    <source>
        <dbReference type="ARBA" id="ARBA00022448"/>
    </source>
</evidence>
<reference evidence="19" key="1">
    <citation type="journal article" date="2020" name="Stud. Mycol.">
        <title>101 Dothideomycetes genomes: a test case for predicting lifestyles and emergence of pathogens.</title>
        <authorList>
            <person name="Haridas S."/>
            <person name="Albert R."/>
            <person name="Binder M."/>
            <person name="Bloem J."/>
            <person name="Labutti K."/>
            <person name="Salamov A."/>
            <person name="Andreopoulos B."/>
            <person name="Baker S."/>
            <person name="Barry K."/>
            <person name="Bills G."/>
            <person name="Bluhm B."/>
            <person name="Cannon C."/>
            <person name="Castanera R."/>
            <person name="Culley D."/>
            <person name="Daum C."/>
            <person name="Ezra D."/>
            <person name="Gonzalez J."/>
            <person name="Henrissat B."/>
            <person name="Kuo A."/>
            <person name="Liang C."/>
            <person name="Lipzen A."/>
            <person name="Lutzoni F."/>
            <person name="Magnuson J."/>
            <person name="Mondo S."/>
            <person name="Nolan M."/>
            <person name="Ohm R."/>
            <person name="Pangilinan J."/>
            <person name="Park H.-J."/>
            <person name="Ramirez L."/>
            <person name="Alfaro M."/>
            <person name="Sun H."/>
            <person name="Tritt A."/>
            <person name="Yoshinaga Y."/>
            <person name="Zwiers L.-H."/>
            <person name="Turgeon B."/>
            <person name="Goodwin S."/>
            <person name="Spatafora J."/>
            <person name="Crous P."/>
            <person name="Grigoriev I."/>
        </authorList>
    </citation>
    <scope>NUCLEOTIDE SEQUENCE</scope>
    <source>
        <strain evidence="19">CBS 627.86</strain>
    </source>
</reference>
<evidence type="ECO:0000313" key="19">
    <source>
        <dbReference type="EMBL" id="KAF2114964.1"/>
    </source>
</evidence>
<dbReference type="PROSITE" id="PS00476">
    <property type="entry name" value="FATTY_ACID_DESATUR_1"/>
    <property type="match status" value="1"/>
</dbReference>
<dbReference type="InterPro" id="IPR005804">
    <property type="entry name" value="FA_desaturase_dom"/>
</dbReference>
<evidence type="ECO:0000256" key="2">
    <source>
        <dbReference type="ARBA" id="ARBA00009295"/>
    </source>
</evidence>
<evidence type="ECO:0000256" key="4">
    <source>
        <dbReference type="ARBA" id="ARBA00022516"/>
    </source>
</evidence>
<evidence type="ECO:0000256" key="5">
    <source>
        <dbReference type="ARBA" id="ARBA00022617"/>
    </source>
</evidence>
<comment type="subcellular location">
    <subcellularLocation>
        <location evidence="1">Membrane</location>
        <topology evidence="1">Multi-pass membrane protein</topology>
    </subcellularLocation>
</comment>
<dbReference type="InterPro" id="IPR036400">
    <property type="entry name" value="Cyt_B5-like_heme/steroid_sf"/>
</dbReference>
<proteinExistence type="inferred from homology"/>
<comment type="cofactor">
    <cofactor evidence="16">
        <name>Fe(2+)</name>
        <dbReference type="ChEBI" id="CHEBI:29033"/>
    </cofactor>
    <text evidence="16">Expected to bind 2 Fe(2+) ions per subunit.</text>
</comment>
<dbReference type="Pfam" id="PF00173">
    <property type="entry name" value="Cyt-b5"/>
    <property type="match status" value="1"/>
</dbReference>
<sequence length="411" mass="46537">MAGTTLTPEVTTAMRWYRTINWINTVGIVIVPFIGIVLSFYTPLKRWTFIWAVTYYFATGLGITAGYHRLWSHRAYSARLPLQLFLAAMGGGAVQGSIRWWSAGHRAHHRFTDTEKDPYNVRRGLVWSHMGWMLVREDRGRKGRANITDLDASPLVRFQHTHYGPIALFFGIVFPSLIAATWGDWKGGAVYAGILRFFFVQQATFCVNSLAHYLGEQPFDDRRSPRDHVLTALVTLGEGYHNFHHEFPCDYRNAISWNQYDPTKWSIWLWARLGLTYNLKTFRANEIEKGHLQQQQKKLDTKRLGLDWGVPLSDLPVLSWDEFAERCESEALTVIAGVVHDLGAFVDEHPGGRALIRTAVGKDATAMFNGGVYNHSNAAHNLLSTMRMGVLQGGGEVEVWKRGVGDEKKGL</sequence>
<dbReference type="InterPro" id="IPR018506">
    <property type="entry name" value="Cyt_B5_heme-BS"/>
</dbReference>
<dbReference type="OrthoDB" id="10260134at2759"/>
<keyword evidence="3 16" id="KW-0813">Transport</keyword>
<accession>A0A6A5Z7F1</accession>
<feature type="transmembrane region" description="Helical" evidence="17">
    <location>
        <begin position="48"/>
        <end position="68"/>
    </location>
</feature>
<keyword evidence="11 16" id="KW-0560">Oxidoreductase</keyword>
<dbReference type="Pfam" id="PF00487">
    <property type="entry name" value="FA_desaturase"/>
    <property type="match status" value="1"/>
</dbReference>
<dbReference type="PANTHER" id="PTHR11351:SF31">
    <property type="entry name" value="DESATURASE 1, ISOFORM A-RELATED"/>
    <property type="match status" value="1"/>
</dbReference>
<dbReference type="PIRSF" id="PIRSF000345">
    <property type="entry name" value="OLE1"/>
    <property type="match status" value="1"/>
</dbReference>
<dbReference type="Gene3D" id="3.10.120.10">
    <property type="entry name" value="Cytochrome b5-like heme/steroid binding domain"/>
    <property type="match status" value="1"/>
</dbReference>
<keyword evidence="4 16" id="KW-0444">Lipid biosynthesis</keyword>
<comment type="function">
    <text evidence="16">Stearoyl-CoA desaturase that utilizes O(2) and electrons from reduced cytochrome b5 to introduce the first double bond into saturated fatty acyl-CoA substrates.</text>
</comment>
<dbReference type="Proteomes" id="UP000799770">
    <property type="component" value="Unassembled WGS sequence"/>
</dbReference>
<evidence type="ECO:0000259" key="18">
    <source>
        <dbReference type="PROSITE" id="PS50255"/>
    </source>
</evidence>
<evidence type="ECO:0000256" key="8">
    <source>
        <dbReference type="ARBA" id="ARBA00022832"/>
    </source>
</evidence>
<evidence type="ECO:0000256" key="14">
    <source>
        <dbReference type="ARBA" id="ARBA00023136"/>
    </source>
</evidence>
<dbReference type="PANTHER" id="PTHR11351">
    <property type="entry name" value="ACYL-COA DESATURASE"/>
    <property type="match status" value="1"/>
</dbReference>
<keyword evidence="6 17" id="KW-0812">Transmembrane</keyword>
<keyword evidence="7 16" id="KW-0479">Metal-binding</keyword>
<name>A0A6A5Z7F1_9PLEO</name>
<dbReference type="EMBL" id="ML977324">
    <property type="protein sequence ID" value="KAF2114964.1"/>
    <property type="molecule type" value="Genomic_DNA"/>
</dbReference>
<gene>
    <name evidence="19" type="ORF">BDV96DRAFT_493659</name>
</gene>
<dbReference type="GO" id="GO:0020037">
    <property type="term" value="F:heme binding"/>
    <property type="evidence" value="ECO:0007669"/>
    <property type="project" value="InterPro"/>
</dbReference>
<dbReference type="SMART" id="SM01117">
    <property type="entry name" value="Cyt-b5"/>
    <property type="match status" value="1"/>
</dbReference>
<keyword evidence="20" id="KW-1185">Reference proteome</keyword>
<dbReference type="InterPro" id="IPR015876">
    <property type="entry name" value="Acyl-CoA_DS"/>
</dbReference>